<dbReference type="InterPro" id="IPR015525">
    <property type="entry name" value="BRCA2"/>
</dbReference>
<keyword evidence="3" id="KW-1185">Reference proteome</keyword>
<feature type="compositionally biased region" description="Basic and acidic residues" evidence="1">
    <location>
        <begin position="256"/>
        <end position="271"/>
    </location>
</feature>
<dbReference type="GO" id="GO:0005634">
    <property type="term" value="C:nucleus"/>
    <property type="evidence" value="ECO:0007669"/>
    <property type="project" value="TreeGrafter"/>
</dbReference>
<reference evidence="2 3" key="2">
    <citation type="journal article" date="2023" name="Mol. Biol. Evol.">
        <title>Genomics of Secondarily Temperate Adaptation in the Only Non-Antarctic Icefish.</title>
        <authorList>
            <person name="Rivera-Colon A.G."/>
            <person name="Rayamajhi N."/>
            <person name="Minhas B.F."/>
            <person name="Madrigal G."/>
            <person name="Bilyk K.T."/>
            <person name="Yoon V."/>
            <person name="Hune M."/>
            <person name="Gregory S."/>
            <person name="Cheng C.H.C."/>
            <person name="Catchen J.M."/>
        </authorList>
    </citation>
    <scope>NUCLEOTIDE SEQUENCE [LARGE SCALE GENOMIC DNA]</scope>
    <source>
        <strain evidence="2">JMC-PN-2008</strain>
    </source>
</reference>
<feature type="region of interest" description="Disordered" evidence="1">
    <location>
        <begin position="214"/>
        <end position="290"/>
    </location>
</feature>
<gene>
    <name evidence="2" type="ORF">PBY51_009854</name>
</gene>
<reference evidence="2 3" key="1">
    <citation type="journal article" date="2023" name="Genes (Basel)">
        <title>Chromosome-Level Genome Assembly and Circadian Gene Repertoire of the Patagonia Blennie Eleginops maclovinus-The Closest Ancestral Proxy of Antarctic Cryonotothenioids.</title>
        <authorList>
            <person name="Cheng C.C."/>
            <person name="Rivera-Colon A.G."/>
            <person name="Minhas B.F."/>
            <person name="Wilson L."/>
            <person name="Rayamajhi N."/>
            <person name="Vargas-Chacoff L."/>
            <person name="Catchen J.M."/>
        </authorList>
    </citation>
    <scope>NUCLEOTIDE SEQUENCE [LARGE SCALE GENOMIC DNA]</scope>
    <source>
        <strain evidence="2">JMC-PN-2008</strain>
    </source>
</reference>
<organism evidence="2 3">
    <name type="scientific">Eleginops maclovinus</name>
    <name type="common">Patagonian blennie</name>
    <name type="synonym">Eleginus maclovinus</name>
    <dbReference type="NCBI Taxonomy" id="56733"/>
    <lineage>
        <taxon>Eukaryota</taxon>
        <taxon>Metazoa</taxon>
        <taxon>Chordata</taxon>
        <taxon>Craniata</taxon>
        <taxon>Vertebrata</taxon>
        <taxon>Euteleostomi</taxon>
        <taxon>Actinopterygii</taxon>
        <taxon>Neopterygii</taxon>
        <taxon>Teleostei</taxon>
        <taxon>Neoteleostei</taxon>
        <taxon>Acanthomorphata</taxon>
        <taxon>Eupercaria</taxon>
        <taxon>Perciformes</taxon>
        <taxon>Notothenioidei</taxon>
        <taxon>Eleginopidae</taxon>
        <taxon>Eleginops</taxon>
    </lineage>
</organism>
<accession>A0AAN7XS80</accession>
<comment type="caution">
    <text evidence="2">The sequence shown here is derived from an EMBL/GenBank/DDBJ whole genome shotgun (WGS) entry which is preliminary data.</text>
</comment>
<protein>
    <submittedName>
        <fullName evidence="2">Uncharacterized protein</fullName>
    </submittedName>
</protein>
<dbReference type="GO" id="GO:0000724">
    <property type="term" value="P:double-strand break repair via homologous recombination"/>
    <property type="evidence" value="ECO:0007669"/>
    <property type="project" value="InterPro"/>
</dbReference>
<proteinExistence type="predicted"/>
<name>A0AAN7XS80_ELEMC</name>
<dbReference type="PANTHER" id="PTHR11289">
    <property type="entry name" value="BREAST CANCER TYPE 2 SUSCEPTIBILITY PROTEIN BRCA2"/>
    <property type="match status" value="1"/>
</dbReference>
<feature type="compositionally biased region" description="Polar residues" evidence="1">
    <location>
        <begin position="214"/>
        <end position="232"/>
    </location>
</feature>
<evidence type="ECO:0000313" key="2">
    <source>
        <dbReference type="EMBL" id="KAK5868878.1"/>
    </source>
</evidence>
<dbReference type="AlphaFoldDB" id="A0AAN7XS80"/>
<dbReference type="EMBL" id="JAUZQC010000007">
    <property type="protein sequence ID" value="KAK5868878.1"/>
    <property type="molecule type" value="Genomic_DNA"/>
</dbReference>
<sequence>MDLMLPSKNIYDTYKDEIWKDLGPLDPDWFVSLTAQTFTNEGLFSDQDDLCANQEGNFKTPFDKTAVESQLFSTPKVFRQSRIVSPETGDDHSFTSEQERETLPWTTQSPCLFQLSKERVPGAKNGCFQPHRQEIFDPLHTPQKSPVSYSKHISESLGVQINQDISWTSSLNTPPAVPSTLILTTADESPCPVGVSAEKDVVFVRKLFPSLSNASKVVSPNNSSTPTVSQGVVSPEAGLDPESHHSPLNDSGWKQKLPDAIEDGAIRKTDIKTTNSRRRKTDSENGFITSDSRLRKRSWEIPK</sequence>
<dbReference type="PANTHER" id="PTHR11289:SF0">
    <property type="entry name" value="BREAST CANCER TYPE 2 SUSCEPTIBILITY PROTEIN"/>
    <property type="match status" value="1"/>
</dbReference>
<dbReference type="Proteomes" id="UP001346869">
    <property type="component" value="Unassembled WGS sequence"/>
</dbReference>
<dbReference type="GO" id="GO:0006355">
    <property type="term" value="P:regulation of DNA-templated transcription"/>
    <property type="evidence" value="ECO:0007669"/>
    <property type="project" value="TreeGrafter"/>
</dbReference>
<evidence type="ECO:0000256" key="1">
    <source>
        <dbReference type="SAM" id="MobiDB-lite"/>
    </source>
</evidence>
<evidence type="ECO:0000313" key="3">
    <source>
        <dbReference type="Proteomes" id="UP001346869"/>
    </source>
</evidence>